<evidence type="ECO:0000313" key="18">
    <source>
        <dbReference type="EMBL" id="SDO93319.1"/>
    </source>
</evidence>
<evidence type="ECO:0000256" key="1">
    <source>
        <dbReference type="ARBA" id="ARBA00009409"/>
    </source>
</evidence>
<dbReference type="InterPro" id="IPR035937">
    <property type="entry name" value="FPG_N"/>
</dbReference>
<feature type="domain" description="FPG-type" evidence="16">
    <location>
        <begin position="229"/>
        <end position="267"/>
    </location>
</feature>
<keyword evidence="19" id="KW-1185">Reference proteome</keyword>
<keyword evidence="11" id="KW-0511">Multifunctional enzyme</keyword>
<dbReference type="Pfam" id="PF06831">
    <property type="entry name" value="H2TH"/>
    <property type="match status" value="1"/>
</dbReference>
<dbReference type="PROSITE" id="PS51068">
    <property type="entry name" value="FPG_CAT"/>
    <property type="match status" value="1"/>
</dbReference>
<keyword evidence="5 14" id="KW-0863">Zinc-finger</keyword>
<comment type="catalytic activity">
    <reaction evidence="13">
        <text>2'-deoxyribonucleotide-(2'-deoxyribose 5'-phosphate)-2'-deoxyribonucleotide-DNA = a 3'-end 2'-deoxyribonucleotide-(2,3-dehydro-2,3-deoxyribose 5'-phosphate)-DNA + a 5'-end 5'-phospho-2'-deoxyribonucleoside-DNA + H(+)</text>
        <dbReference type="Rhea" id="RHEA:66592"/>
        <dbReference type="Rhea" id="RHEA-COMP:13180"/>
        <dbReference type="Rhea" id="RHEA-COMP:16897"/>
        <dbReference type="Rhea" id="RHEA-COMP:17067"/>
        <dbReference type="ChEBI" id="CHEBI:15378"/>
        <dbReference type="ChEBI" id="CHEBI:136412"/>
        <dbReference type="ChEBI" id="CHEBI:157695"/>
        <dbReference type="ChEBI" id="CHEBI:167181"/>
        <dbReference type="EC" id="4.2.99.18"/>
    </reaction>
</comment>
<evidence type="ECO:0000313" key="19">
    <source>
        <dbReference type="Proteomes" id="UP000198741"/>
    </source>
</evidence>
<dbReference type="PANTHER" id="PTHR42697:SF1">
    <property type="entry name" value="ENDONUCLEASE 8"/>
    <property type="match status" value="1"/>
</dbReference>
<dbReference type="RefSeq" id="WP_090476140.1">
    <property type="nucleotide sequence ID" value="NZ_LT629710.1"/>
</dbReference>
<keyword evidence="18" id="KW-0540">Nuclease</keyword>
<dbReference type="InterPro" id="IPR015886">
    <property type="entry name" value="H2TH_FPG"/>
</dbReference>
<reference evidence="18 19" key="1">
    <citation type="submission" date="2016-10" db="EMBL/GenBank/DDBJ databases">
        <authorList>
            <person name="de Groot N.N."/>
        </authorList>
    </citation>
    <scope>NUCLEOTIDE SEQUENCE [LARGE SCALE GENOMIC DNA]</scope>
    <source>
        <strain evidence="19">P4-7,KCTC 19426,CECT 7604</strain>
    </source>
</reference>
<keyword evidence="7" id="KW-0862">Zinc</keyword>
<dbReference type="PANTHER" id="PTHR42697">
    <property type="entry name" value="ENDONUCLEASE 8"/>
    <property type="match status" value="1"/>
</dbReference>
<dbReference type="SMART" id="SM01232">
    <property type="entry name" value="H2TH"/>
    <property type="match status" value="1"/>
</dbReference>
<dbReference type="GO" id="GO:0140078">
    <property type="term" value="F:class I DNA-(apurinic or apyrimidinic site) endonuclease activity"/>
    <property type="evidence" value="ECO:0007669"/>
    <property type="project" value="UniProtKB-EC"/>
</dbReference>
<dbReference type="CDD" id="cd08971">
    <property type="entry name" value="AcNei2_N"/>
    <property type="match status" value="1"/>
</dbReference>
<evidence type="ECO:0000256" key="3">
    <source>
        <dbReference type="ARBA" id="ARBA00022723"/>
    </source>
</evidence>
<dbReference type="InterPro" id="IPR010979">
    <property type="entry name" value="Ribosomal_uS13-like_H2TH"/>
</dbReference>
<dbReference type="InterPro" id="IPR044090">
    <property type="entry name" value="Nei2_N"/>
</dbReference>
<evidence type="ECO:0000259" key="16">
    <source>
        <dbReference type="PROSITE" id="PS51066"/>
    </source>
</evidence>
<keyword evidence="6" id="KW-0378">Hydrolase</keyword>
<evidence type="ECO:0000256" key="9">
    <source>
        <dbReference type="ARBA" id="ARBA00023204"/>
    </source>
</evidence>
<keyword evidence="8" id="KW-0238">DNA-binding</keyword>
<keyword evidence="12" id="KW-0326">Glycosidase</keyword>
<name>A0A1H0NKW9_9ACTN</name>
<dbReference type="SUPFAM" id="SSF81624">
    <property type="entry name" value="N-terminal domain of MutM-like DNA repair proteins"/>
    <property type="match status" value="1"/>
</dbReference>
<evidence type="ECO:0000256" key="8">
    <source>
        <dbReference type="ARBA" id="ARBA00023125"/>
    </source>
</evidence>
<keyword evidence="10" id="KW-0456">Lyase</keyword>
<keyword evidence="4" id="KW-0227">DNA damage</keyword>
<evidence type="ECO:0000256" key="5">
    <source>
        <dbReference type="ARBA" id="ARBA00022771"/>
    </source>
</evidence>
<keyword evidence="9" id="KW-0234">DNA repair</keyword>
<gene>
    <name evidence="18" type="ORF">SAMN04515671_2399</name>
</gene>
<dbReference type="SUPFAM" id="SSF57716">
    <property type="entry name" value="Glucocorticoid receptor-like (DNA-binding domain)"/>
    <property type="match status" value="1"/>
</dbReference>
<dbReference type="OrthoDB" id="9800855at2"/>
<evidence type="ECO:0000256" key="4">
    <source>
        <dbReference type="ARBA" id="ARBA00022763"/>
    </source>
</evidence>
<evidence type="ECO:0000259" key="17">
    <source>
        <dbReference type="PROSITE" id="PS51068"/>
    </source>
</evidence>
<dbReference type="STRING" id="1090615.SAMN04515671_2399"/>
<evidence type="ECO:0000256" key="14">
    <source>
        <dbReference type="PROSITE-ProRule" id="PRU00391"/>
    </source>
</evidence>
<sequence length="296" mass="31769">MPEGDTVLRTARRLDAALAGRTLVRAELRWPTLGDVDLAGRTVSQVTAYGKQILTRFADDGRTSLTLRSHLRMEGQWSIVPAGPQHWPAAGGVRVRAVLANLEWTAIGTWLGLLDLVPTDDESSLIGHLGPDIMVDAFPSSGRAEAVVRLLRRPDRTVGSALLDQTNVAGIGTMYMAETLFLQGISPWTPVAEVDVPAALDVARKLLLRGVTTAVPSTTGIPRAGQNTFVHGRSGKPCRRCGAIVRVAMVGDPTKERTAFYCPVCQPGPAPTDGGRARRPLGSNPSRPATGYRRDR</sequence>
<dbReference type="InterPro" id="IPR012319">
    <property type="entry name" value="FPG_cat"/>
</dbReference>
<organism evidence="18 19">
    <name type="scientific">Nakamurella panacisegetis</name>
    <dbReference type="NCBI Taxonomy" id="1090615"/>
    <lineage>
        <taxon>Bacteria</taxon>
        <taxon>Bacillati</taxon>
        <taxon>Actinomycetota</taxon>
        <taxon>Actinomycetes</taxon>
        <taxon>Nakamurellales</taxon>
        <taxon>Nakamurellaceae</taxon>
        <taxon>Nakamurella</taxon>
    </lineage>
</organism>
<keyword evidence="18" id="KW-0255">Endonuclease</keyword>
<dbReference type="PROSITE" id="PS01242">
    <property type="entry name" value="ZF_FPG_1"/>
    <property type="match status" value="1"/>
</dbReference>
<evidence type="ECO:0000256" key="2">
    <source>
        <dbReference type="ARBA" id="ARBA00012720"/>
    </source>
</evidence>
<evidence type="ECO:0000256" key="13">
    <source>
        <dbReference type="ARBA" id="ARBA00044632"/>
    </source>
</evidence>
<keyword evidence="3" id="KW-0479">Metal-binding</keyword>
<evidence type="ECO:0000256" key="7">
    <source>
        <dbReference type="ARBA" id="ARBA00022833"/>
    </source>
</evidence>
<protein>
    <recommendedName>
        <fullName evidence="2">DNA-(apurinic or apyrimidinic site) lyase</fullName>
        <ecNumber evidence="2">4.2.99.18</ecNumber>
    </recommendedName>
</protein>
<dbReference type="Gene3D" id="3.20.190.10">
    <property type="entry name" value="MutM-like, N-terminal"/>
    <property type="match status" value="1"/>
</dbReference>
<evidence type="ECO:0000256" key="11">
    <source>
        <dbReference type="ARBA" id="ARBA00023268"/>
    </source>
</evidence>
<dbReference type="GO" id="GO:0000703">
    <property type="term" value="F:oxidized pyrimidine nucleobase lesion DNA N-glycosylase activity"/>
    <property type="evidence" value="ECO:0007669"/>
    <property type="project" value="TreeGrafter"/>
</dbReference>
<dbReference type="SMART" id="SM00898">
    <property type="entry name" value="Fapy_DNA_glyco"/>
    <property type="match status" value="1"/>
</dbReference>
<evidence type="ECO:0000256" key="10">
    <source>
        <dbReference type="ARBA" id="ARBA00023239"/>
    </source>
</evidence>
<dbReference type="AlphaFoldDB" id="A0A1H0NKW9"/>
<dbReference type="InterPro" id="IPR015887">
    <property type="entry name" value="DNA_glyclase_Znf_dom_DNA_BS"/>
</dbReference>
<dbReference type="PROSITE" id="PS51066">
    <property type="entry name" value="ZF_FPG_2"/>
    <property type="match status" value="1"/>
</dbReference>
<dbReference type="Proteomes" id="UP000198741">
    <property type="component" value="Chromosome I"/>
</dbReference>
<dbReference type="GO" id="GO:0008270">
    <property type="term" value="F:zinc ion binding"/>
    <property type="evidence" value="ECO:0007669"/>
    <property type="project" value="UniProtKB-KW"/>
</dbReference>
<dbReference type="GO" id="GO:0006284">
    <property type="term" value="P:base-excision repair"/>
    <property type="evidence" value="ECO:0007669"/>
    <property type="project" value="InterPro"/>
</dbReference>
<dbReference type="InterPro" id="IPR000214">
    <property type="entry name" value="Znf_DNA_glyclase/AP_lyase"/>
</dbReference>
<dbReference type="SUPFAM" id="SSF46946">
    <property type="entry name" value="S13-like H2TH domain"/>
    <property type="match status" value="1"/>
</dbReference>
<evidence type="ECO:0000256" key="12">
    <source>
        <dbReference type="ARBA" id="ARBA00023295"/>
    </source>
</evidence>
<proteinExistence type="inferred from homology"/>
<evidence type="ECO:0000256" key="6">
    <source>
        <dbReference type="ARBA" id="ARBA00022801"/>
    </source>
</evidence>
<dbReference type="EMBL" id="LT629710">
    <property type="protein sequence ID" value="SDO93319.1"/>
    <property type="molecule type" value="Genomic_DNA"/>
</dbReference>
<feature type="domain" description="Formamidopyrimidine-DNA glycosylase catalytic" evidence="17">
    <location>
        <begin position="2"/>
        <end position="83"/>
    </location>
</feature>
<dbReference type="GO" id="GO:0003684">
    <property type="term" value="F:damaged DNA binding"/>
    <property type="evidence" value="ECO:0007669"/>
    <property type="project" value="InterPro"/>
</dbReference>
<comment type="similarity">
    <text evidence="1">Belongs to the FPG family.</text>
</comment>
<accession>A0A1H0NKW9</accession>
<dbReference type="EC" id="4.2.99.18" evidence="2"/>
<dbReference type="Gene3D" id="1.10.8.50">
    <property type="match status" value="1"/>
</dbReference>
<evidence type="ECO:0000256" key="15">
    <source>
        <dbReference type="SAM" id="MobiDB-lite"/>
    </source>
</evidence>
<feature type="region of interest" description="Disordered" evidence="15">
    <location>
        <begin position="269"/>
        <end position="296"/>
    </location>
</feature>
<dbReference type="Pfam" id="PF01149">
    <property type="entry name" value="Fapy_DNA_glyco"/>
    <property type="match status" value="1"/>
</dbReference>